<dbReference type="GO" id="GO:0000166">
    <property type="term" value="F:nucleotide binding"/>
    <property type="evidence" value="ECO:0007669"/>
    <property type="project" value="InterPro"/>
</dbReference>
<dbReference type="Proteomes" id="UP000593842">
    <property type="component" value="Chromosome"/>
</dbReference>
<dbReference type="AlphaFoldDB" id="A0A2T3G677"/>
<accession>A0A2T3G677</accession>
<keyword evidence="4" id="KW-0378">Hydrolase</keyword>
<reference evidence="3" key="2">
    <citation type="journal article" date="2020" name="Microbiol. Resour. Announc.">
        <title>Complete Genome Sequence of Faecalibacillus intestinalis JCM 34082, Isolated from Feces from a Healthy Japanese Female.</title>
        <authorList>
            <person name="Sakamoto M."/>
            <person name="Ikeyama N."/>
            <person name="Toyoda A."/>
            <person name="Murakami T."/>
            <person name="Mori H."/>
            <person name="Ohkuma M."/>
        </authorList>
    </citation>
    <scope>NUCLEOTIDE SEQUENCE</scope>
    <source>
        <strain evidence="3">14EGH31</strain>
    </source>
</reference>
<evidence type="ECO:0000313" key="4">
    <source>
        <dbReference type="EMBL" id="PST43044.1"/>
    </source>
</evidence>
<keyword evidence="5" id="KW-1185">Reference proteome</keyword>
<evidence type="ECO:0000313" key="6">
    <source>
        <dbReference type="Proteomes" id="UP000593842"/>
    </source>
</evidence>
<dbReference type="InterPro" id="IPR044876">
    <property type="entry name" value="HRDC_dom_sf"/>
</dbReference>
<sequence length="319" mass="37353">MLFKDKLKEPVIYKGSNKAINELNQIQEYLKTHTSKELEKKARFIQYGIEGEENVLFELKNSHFPMYVLHDIYMVDHDLSAQIDYIIITPSMVYFIECKNLIGTITIDSMGNFTREYNYNGKIIKEGIYSPITQNQRHLELYKMLREKDKGSVMKFLYNKTFSSGFKSLVVLANPKSILKSRYAPKEIKEKVIKADQLIDYIKKHEQSAFRNQKDMIAMADGLLSYHQKQEIPPIQEENTFESIAINNDDHLIESLKKYRMNKAQEKNLPPYYIFNDITLNEIVAYKPTTIEELLSIKGFGPKKCDWYGEDILDIIRSL</sequence>
<evidence type="ECO:0000259" key="1">
    <source>
        <dbReference type="PROSITE" id="PS50965"/>
    </source>
</evidence>
<dbReference type="Pfam" id="PF08378">
    <property type="entry name" value="NERD"/>
    <property type="match status" value="1"/>
</dbReference>
<protein>
    <submittedName>
        <fullName evidence="4">Helicase</fullName>
    </submittedName>
</protein>
<dbReference type="Gene3D" id="1.10.150.80">
    <property type="entry name" value="HRDC domain"/>
    <property type="match status" value="1"/>
</dbReference>
<dbReference type="PROSITE" id="PS50967">
    <property type="entry name" value="HRDC"/>
    <property type="match status" value="1"/>
</dbReference>
<dbReference type="KEGG" id="fit:Fi14EGH31_29040"/>
<dbReference type="EMBL" id="AP024085">
    <property type="protein sequence ID" value="BCL59192.1"/>
    <property type="molecule type" value="Genomic_DNA"/>
</dbReference>
<dbReference type="GO" id="GO:0004386">
    <property type="term" value="F:helicase activity"/>
    <property type="evidence" value="ECO:0007669"/>
    <property type="project" value="UniProtKB-KW"/>
</dbReference>
<reference evidence="6" key="3">
    <citation type="submission" date="2020-09" db="EMBL/GenBank/DDBJ databases">
        <title>Complete genome sequencing of Faecalibacillus intestinalis strain 14EGH31.</title>
        <authorList>
            <person name="Sakamoto M."/>
            <person name="Murakami T."/>
            <person name="Mori H."/>
        </authorList>
    </citation>
    <scope>NUCLEOTIDE SEQUENCE [LARGE SCALE GENOMIC DNA]</scope>
    <source>
        <strain evidence="6">14EGH31</strain>
    </source>
</reference>
<organism evidence="4 5">
    <name type="scientific">Faecalibacillus intestinalis</name>
    <dbReference type="NCBI Taxonomy" id="1982626"/>
    <lineage>
        <taxon>Bacteria</taxon>
        <taxon>Bacillati</taxon>
        <taxon>Bacillota</taxon>
        <taxon>Erysipelotrichia</taxon>
        <taxon>Erysipelotrichales</taxon>
        <taxon>Coprobacillaceae</taxon>
        <taxon>Faecalibacillus</taxon>
    </lineage>
</organism>
<dbReference type="InterPro" id="IPR011528">
    <property type="entry name" value="NERD"/>
</dbReference>
<keyword evidence="4" id="KW-0547">Nucleotide-binding</keyword>
<name>A0A2T3G677_9FIRM</name>
<dbReference type="Proteomes" id="UP000240974">
    <property type="component" value="Unassembled WGS sequence"/>
</dbReference>
<evidence type="ECO:0000259" key="2">
    <source>
        <dbReference type="PROSITE" id="PS50967"/>
    </source>
</evidence>
<proteinExistence type="predicted"/>
<dbReference type="SMART" id="SM00341">
    <property type="entry name" value="HRDC"/>
    <property type="match status" value="1"/>
</dbReference>
<dbReference type="GeneID" id="70581332"/>
<keyword evidence="4" id="KW-0067">ATP-binding</keyword>
<dbReference type="EMBL" id="PYLQ01000002">
    <property type="protein sequence ID" value="PST43044.1"/>
    <property type="molecule type" value="Genomic_DNA"/>
</dbReference>
<gene>
    <name evidence="4" type="ORF">C7U54_02625</name>
    <name evidence="3" type="ORF">Fi14EGH31_29040</name>
</gene>
<feature type="domain" description="HRDC" evidence="2">
    <location>
        <begin position="246"/>
        <end position="319"/>
    </location>
</feature>
<dbReference type="Pfam" id="PF00570">
    <property type="entry name" value="HRDC"/>
    <property type="match status" value="1"/>
</dbReference>
<dbReference type="InterPro" id="IPR010997">
    <property type="entry name" value="HRDC-like_sf"/>
</dbReference>
<dbReference type="PROSITE" id="PS50965">
    <property type="entry name" value="NERD"/>
    <property type="match status" value="1"/>
</dbReference>
<dbReference type="InterPro" id="IPR002121">
    <property type="entry name" value="HRDC_dom"/>
</dbReference>
<dbReference type="RefSeq" id="WP_107029208.1">
    <property type="nucleotide sequence ID" value="NZ_AP024085.1"/>
</dbReference>
<reference evidence="4 5" key="1">
    <citation type="journal article" date="2019" name="Int. J. Syst. Evol. Microbiol.">
        <title>Faecalibacillus intestinalis gen. nov., sp. nov. and Faecalibacillus faecis sp. nov., isolated from human faeces.</title>
        <authorList>
            <person name="Seo B."/>
            <person name="Jeon K."/>
            <person name="Baek I."/>
            <person name="Lee Y.M."/>
            <person name="Baek K."/>
            <person name="Ko G."/>
        </authorList>
    </citation>
    <scope>NUCLEOTIDE SEQUENCE [LARGE SCALE GENOMIC DNA]</scope>
    <source>
        <strain evidence="4 5">SNUG30099</strain>
    </source>
</reference>
<evidence type="ECO:0000313" key="5">
    <source>
        <dbReference type="Proteomes" id="UP000240974"/>
    </source>
</evidence>
<dbReference type="GO" id="GO:0003676">
    <property type="term" value="F:nucleic acid binding"/>
    <property type="evidence" value="ECO:0007669"/>
    <property type="project" value="InterPro"/>
</dbReference>
<feature type="domain" description="NERD" evidence="1">
    <location>
        <begin position="47"/>
        <end position="165"/>
    </location>
</feature>
<keyword evidence="4" id="KW-0347">Helicase</keyword>
<dbReference type="SUPFAM" id="SSF47819">
    <property type="entry name" value="HRDC-like"/>
    <property type="match status" value="1"/>
</dbReference>
<evidence type="ECO:0000313" key="3">
    <source>
        <dbReference type="EMBL" id="BCL59192.1"/>
    </source>
</evidence>